<evidence type="ECO:0000256" key="1">
    <source>
        <dbReference type="ARBA" id="ARBA00004141"/>
    </source>
</evidence>
<dbReference type="SUPFAM" id="SSF54631">
    <property type="entry name" value="CBS-domain pair"/>
    <property type="match status" value="1"/>
</dbReference>
<dbReference type="Gene3D" id="1.10.3080.10">
    <property type="entry name" value="Clc chloride channel"/>
    <property type="match status" value="1"/>
</dbReference>
<evidence type="ECO:0000313" key="12">
    <source>
        <dbReference type="Proteomes" id="UP001210925"/>
    </source>
</evidence>
<keyword evidence="3 9" id="KW-0812">Transmembrane</keyword>
<dbReference type="Gene3D" id="3.10.580.10">
    <property type="entry name" value="CBS-domain"/>
    <property type="match status" value="1"/>
</dbReference>
<evidence type="ECO:0000256" key="6">
    <source>
        <dbReference type="ARBA" id="ARBA00023136"/>
    </source>
</evidence>
<dbReference type="InterPro" id="IPR001807">
    <property type="entry name" value="ClC"/>
</dbReference>
<dbReference type="InterPro" id="IPR014743">
    <property type="entry name" value="Cl-channel_core"/>
</dbReference>
<evidence type="ECO:0000259" key="10">
    <source>
        <dbReference type="PROSITE" id="PS51371"/>
    </source>
</evidence>
<keyword evidence="4 9" id="KW-1133">Transmembrane helix</keyword>
<dbReference type="PROSITE" id="PS51371">
    <property type="entry name" value="CBS"/>
    <property type="match status" value="1"/>
</dbReference>
<feature type="transmembrane region" description="Helical" evidence="9">
    <location>
        <begin position="413"/>
        <end position="430"/>
    </location>
</feature>
<dbReference type="PRINTS" id="PR00762">
    <property type="entry name" value="CLCHANNEL"/>
</dbReference>
<comment type="similarity">
    <text evidence="9">Belongs to the chloride channel (TC 2.A.49) family.</text>
</comment>
<feature type="transmembrane region" description="Helical" evidence="9">
    <location>
        <begin position="550"/>
        <end position="569"/>
    </location>
</feature>
<keyword evidence="6 9" id="KW-0472">Membrane</keyword>
<keyword evidence="12" id="KW-1185">Reference proteome</keyword>
<keyword evidence="8" id="KW-0129">CBS domain</keyword>
<dbReference type="PANTHER" id="PTHR45711">
    <property type="entry name" value="CHLORIDE CHANNEL PROTEIN"/>
    <property type="match status" value="1"/>
</dbReference>
<dbReference type="Pfam" id="PF00571">
    <property type="entry name" value="CBS"/>
    <property type="match status" value="1"/>
</dbReference>
<keyword evidence="7 9" id="KW-0868">Chloride</keyword>
<sequence length="777" mass="85978">MEEQEPLIRKKASRLRISDEHRRTWSPDSPNFAINSPTLSVINVNNWPDNQVINKVEEHGLRWKYDDYTTIDWIHDTIKDRIRQRKLKSLSGWKNKPQKLFDAAQAWLVLTIVGIVSGFTASLLDFTSALLETFRHGYCGSNIFSSKDLCCTGKVCSWVSWSDISADIPLLIYTFSGLLFALIAFGIASGGPYHQIQLNTIYNHGYLHLENPSSNYYYMYHAAGSGIPEVKTILGGFVIRGFLGLRTLIFKIFSLIFVIAAGLAMGVQGPLVHIACSIGNVTTRIFEKYKTNDAKRREIMSAACAAGVSVAFGAPIGGVLFSLEETSYYFPPKTMWRAFFCALIAAVTLKMINPLGTGKLVMFQVTYNADWNAIELVPFFLLGILGGLFGALFIHATTLIARLKQKIPKFTPLLQLIIIALVTSLVSFPFELTRQGNINFVTELFSDCVPGSKSSLCRYNNYSDLLIELLYSLLIKSSLMIITFGIRVPGGIFIPSMAVGASIGRIVGTLFQLLLNSLDSPLFGKTSITIIPGVYALVGAAGALSGVTRMTVSLAVIMFELTGALTYVLPLMTSIMAAKWVADAFGRDSIYDHLIHEKGYPYLNHKRNNFTRLTLAQDLMETNVDTLDTDSIYRVSDIQGKLSHLDMIHPSFDGGFPVVKSGYVLTGYISQTDLSHALGLVDVNMDYNQCIVFHNLAFHNSNSPAQTPLIQSANPICDLSQWVDKAPLTVSASASCELVIEMFVKLGIRTLLVIRDGVFVGIIHKKRLLSFIHKTQE</sequence>
<reference evidence="11" key="1">
    <citation type="submission" date="2020-05" db="EMBL/GenBank/DDBJ databases">
        <title>Phylogenomic resolution of chytrid fungi.</title>
        <authorList>
            <person name="Stajich J.E."/>
            <person name="Amses K."/>
            <person name="Simmons R."/>
            <person name="Seto K."/>
            <person name="Myers J."/>
            <person name="Bonds A."/>
            <person name="Quandt C.A."/>
            <person name="Barry K."/>
            <person name="Liu P."/>
            <person name="Grigoriev I."/>
            <person name="Longcore J.E."/>
            <person name="James T.Y."/>
        </authorList>
    </citation>
    <scope>NUCLEOTIDE SEQUENCE</scope>
    <source>
        <strain evidence="11">PLAUS21</strain>
    </source>
</reference>
<accession>A0AAD5UBG5</accession>
<evidence type="ECO:0000256" key="4">
    <source>
        <dbReference type="ARBA" id="ARBA00022989"/>
    </source>
</evidence>
<dbReference type="Proteomes" id="UP001210925">
    <property type="component" value="Unassembled WGS sequence"/>
</dbReference>
<dbReference type="GO" id="GO:0005886">
    <property type="term" value="C:plasma membrane"/>
    <property type="evidence" value="ECO:0007669"/>
    <property type="project" value="TreeGrafter"/>
</dbReference>
<feature type="transmembrane region" description="Helical" evidence="9">
    <location>
        <begin position="376"/>
        <end position="401"/>
    </location>
</feature>
<evidence type="ECO:0000256" key="5">
    <source>
        <dbReference type="ARBA" id="ARBA00023065"/>
    </source>
</evidence>
<evidence type="ECO:0000256" key="2">
    <source>
        <dbReference type="ARBA" id="ARBA00022448"/>
    </source>
</evidence>
<dbReference type="GO" id="GO:0005794">
    <property type="term" value="C:Golgi apparatus"/>
    <property type="evidence" value="ECO:0007669"/>
    <property type="project" value="TreeGrafter"/>
</dbReference>
<feature type="transmembrane region" description="Helical" evidence="9">
    <location>
        <begin position="299"/>
        <end position="323"/>
    </location>
</feature>
<evidence type="ECO:0000256" key="9">
    <source>
        <dbReference type="RuleBase" id="RU361221"/>
    </source>
</evidence>
<proteinExistence type="inferred from homology"/>
<name>A0AAD5UBG5_9FUNG</name>
<evidence type="ECO:0000256" key="8">
    <source>
        <dbReference type="PROSITE-ProRule" id="PRU00703"/>
    </source>
</evidence>
<dbReference type="EMBL" id="JADGKB010000114">
    <property type="protein sequence ID" value="KAJ3253282.1"/>
    <property type="molecule type" value="Genomic_DNA"/>
</dbReference>
<feature type="transmembrane region" description="Helical" evidence="9">
    <location>
        <begin position="170"/>
        <end position="188"/>
    </location>
</feature>
<feature type="transmembrane region" description="Helical" evidence="9">
    <location>
        <begin position="335"/>
        <end position="355"/>
    </location>
</feature>
<dbReference type="InterPro" id="IPR046342">
    <property type="entry name" value="CBS_dom_sf"/>
</dbReference>
<gene>
    <name evidence="11" type="ORF">HK103_000776</name>
</gene>
<feature type="transmembrane region" description="Helical" evidence="9">
    <location>
        <begin position="104"/>
        <end position="124"/>
    </location>
</feature>
<evidence type="ECO:0000313" key="11">
    <source>
        <dbReference type="EMBL" id="KAJ3253282.1"/>
    </source>
</evidence>
<dbReference type="AlphaFoldDB" id="A0AAD5UBG5"/>
<dbReference type="SMART" id="SM00116">
    <property type="entry name" value="CBS"/>
    <property type="match status" value="1"/>
</dbReference>
<dbReference type="SUPFAM" id="SSF81340">
    <property type="entry name" value="Clc chloride channel"/>
    <property type="match status" value="1"/>
</dbReference>
<protein>
    <recommendedName>
        <fullName evidence="9">Chloride channel protein</fullName>
    </recommendedName>
</protein>
<evidence type="ECO:0000256" key="7">
    <source>
        <dbReference type="ARBA" id="ARBA00023214"/>
    </source>
</evidence>
<dbReference type="Pfam" id="PF00654">
    <property type="entry name" value="Voltage_CLC"/>
    <property type="match status" value="1"/>
</dbReference>
<comment type="caution">
    <text evidence="11">The sequence shown here is derived from an EMBL/GenBank/DDBJ whole genome shotgun (WGS) entry which is preliminary data.</text>
</comment>
<feature type="transmembrane region" description="Helical" evidence="9">
    <location>
        <begin position="248"/>
        <end position="265"/>
    </location>
</feature>
<feature type="transmembrane region" description="Helical" evidence="9">
    <location>
        <begin position="271"/>
        <end position="287"/>
    </location>
</feature>
<feature type="domain" description="CBS" evidence="10">
    <location>
        <begin position="723"/>
        <end position="777"/>
    </location>
</feature>
<feature type="transmembrane region" description="Helical" evidence="9">
    <location>
        <begin position="492"/>
        <end position="515"/>
    </location>
</feature>
<evidence type="ECO:0000256" key="3">
    <source>
        <dbReference type="ARBA" id="ARBA00022692"/>
    </source>
</evidence>
<keyword evidence="5 9" id="KW-0406">Ion transport</keyword>
<dbReference type="CDD" id="cd03684">
    <property type="entry name" value="ClC_3_like"/>
    <property type="match status" value="1"/>
</dbReference>
<keyword evidence="2 9" id="KW-0813">Transport</keyword>
<comment type="subcellular location">
    <subcellularLocation>
        <location evidence="1 9">Membrane</location>
        <topology evidence="1 9">Multi-pass membrane protein</topology>
    </subcellularLocation>
</comment>
<dbReference type="PANTHER" id="PTHR45711:SF6">
    <property type="entry name" value="CHLORIDE CHANNEL PROTEIN"/>
    <property type="match status" value="1"/>
</dbReference>
<feature type="transmembrane region" description="Helical" evidence="9">
    <location>
        <begin position="522"/>
        <end position="544"/>
    </location>
</feature>
<dbReference type="InterPro" id="IPR000644">
    <property type="entry name" value="CBS_dom"/>
</dbReference>
<dbReference type="GO" id="GO:0005247">
    <property type="term" value="F:voltage-gated chloride channel activity"/>
    <property type="evidence" value="ECO:0007669"/>
    <property type="project" value="TreeGrafter"/>
</dbReference>
<dbReference type="GO" id="GO:0005769">
    <property type="term" value="C:early endosome"/>
    <property type="evidence" value="ECO:0007669"/>
    <property type="project" value="TreeGrafter"/>
</dbReference>
<organism evidence="11 12">
    <name type="scientific">Boothiomyces macroporosus</name>
    <dbReference type="NCBI Taxonomy" id="261099"/>
    <lineage>
        <taxon>Eukaryota</taxon>
        <taxon>Fungi</taxon>
        <taxon>Fungi incertae sedis</taxon>
        <taxon>Chytridiomycota</taxon>
        <taxon>Chytridiomycota incertae sedis</taxon>
        <taxon>Chytridiomycetes</taxon>
        <taxon>Rhizophydiales</taxon>
        <taxon>Terramycetaceae</taxon>
        <taxon>Boothiomyces</taxon>
    </lineage>
</organism>